<feature type="non-terminal residue" evidence="2">
    <location>
        <position position="143"/>
    </location>
</feature>
<organism evidence="2 3">
    <name type="scientific">Culex pipiens pipiens</name>
    <name type="common">Northern house mosquito</name>
    <dbReference type="NCBI Taxonomy" id="38569"/>
    <lineage>
        <taxon>Eukaryota</taxon>
        <taxon>Metazoa</taxon>
        <taxon>Ecdysozoa</taxon>
        <taxon>Arthropoda</taxon>
        <taxon>Hexapoda</taxon>
        <taxon>Insecta</taxon>
        <taxon>Pterygota</taxon>
        <taxon>Neoptera</taxon>
        <taxon>Endopterygota</taxon>
        <taxon>Diptera</taxon>
        <taxon>Nematocera</taxon>
        <taxon>Culicoidea</taxon>
        <taxon>Culicidae</taxon>
        <taxon>Culicinae</taxon>
        <taxon>Culicini</taxon>
        <taxon>Culex</taxon>
        <taxon>Culex</taxon>
    </lineage>
</organism>
<accession>A0ABD1DMV6</accession>
<sequence length="143" mass="15645">MKVTKTGVQLLCSSEESFSSAVAALRGDNVQFHTYTPAAEQPVKLAEKKAELRNAQPPTLRPSRNTVPQNGNPSINSTADTSVMTFAEALSQGNSNNTSNDLFTMSEFLALAREVFARLKSCKSRQDQLEALVELTAKYIYNV</sequence>
<evidence type="ECO:0000256" key="1">
    <source>
        <dbReference type="SAM" id="MobiDB-lite"/>
    </source>
</evidence>
<dbReference type="EMBL" id="JBEHCU010005043">
    <property type="protein sequence ID" value="KAL1401096.1"/>
    <property type="molecule type" value="Genomic_DNA"/>
</dbReference>
<proteinExistence type="predicted"/>
<feature type="region of interest" description="Disordered" evidence="1">
    <location>
        <begin position="51"/>
        <end position="78"/>
    </location>
</feature>
<name>A0ABD1DMV6_CULPP</name>
<evidence type="ECO:0008006" key="4">
    <source>
        <dbReference type="Google" id="ProtNLM"/>
    </source>
</evidence>
<comment type="caution">
    <text evidence="2">The sequence shown here is derived from an EMBL/GenBank/DDBJ whole genome shotgun (WGS) entry which is preliminary data.</text>
</comment>
<dbReference type="AlphaFoldDB" id="A0ABD1DMV6"/>
<feature type="compositionally biased region" description="Polar residues" evidence="1">
    <location>
        <begin position="62"/>
        <end position="78"/>
    </location>
</feature>
<gene>
    <name evidence="2" type="ORF">pipiens_000146</name>
</gene>
<protein>
    <recommendedName>
        <fullName evidence="4">BESS domain-containing protein</fullName>
    </recommendedName>
</protein>
<evidence type="ECO:0000313" key="3">
    <source>
        <dbReference type="Proteomes" id="UP001562425"/>
    </source>
</evidence>
<dbReference type="Proteomes" id="UP001562425">
    <property type="component" value="Unassembled WGS sequence"/>
</dbReference>
<reference evidence="2 3" key="1">
    <citation type="submission" date="2024-05" db="EMBL/GenBank/DDBJ databases">
        <title>Culex pipiens pipiens assembly and annotation.</title>
        <authorList>
            <person name="Alout H."/>
            <person name="Durand T."/>
        </authorList>
    </citation>
    <scope>NUCLEOTIDE SEQUENCE [LARGE SCALE GENOMIC DNA]</scope>
    <source>
        <strain evidence="2">HA-2024</strain>
        <tissue evidence="2">Whole body</tissue>
    </source>
</reference>
<keyword evidence="3" id="KW-1185">Reference proteome</keyword>
<evidence type="ECO:0000313" key="2">
    <source>
        <dbReference type="EMBL" id="KAL1401096.1"/>
    </source>
</evidence>